<dbReference type="KEGG" id="tet:TTHERM_01009930"/>
<dbReference type="SUPFAM" id="SSF52540">
    <property type="entry name" value="P-loop containing nucleoside triphosphate hydrolases"/>
    <property type="match status" value="1"/>
</dbReference>
<keyword evidence="1" id="KW-0175">Coiled coil</keyword>
<evidence type="ECO:0000313" key="4">
    <source>
        <dbReference type="EMBL" id="EAR97457.1"/>
    </source>
</evidence>
<dbReference type="GO" id="GO:0005525">
    <property type="term" value="F:GTP binding"/>
    <property type="evidence" value="ECO:0007669"/>
    <property type="project" value="InterPro"/>
</dbReference>
<dbReference type="InterPro" id="IPR006073">
    <property type="entry name" value="GTP-bd"/>
</dbReference>
<feature type="signal peptide" evidence="2">
    <location>
        <begin position="1"/>
        <end position="22"/>
    </location>
</feature>
<dbReference type="InterPro" id="IPR027417">
    <property type="entry name" value="P-loop_NTPase"/>
</dbReference>
<dbReference type="AlphaFoldDB" id="Q23LQ3"/>
<feature type="domain" description="G" evidence="3">
    <location>
        <begin position="27"/>
        <end position="144"/>
    </location>
</feature>
<proteinExistence type="predicted"/>
<name>Q23LQ3_TETTS</name>
<gene>
    <name evidence="4" type="ORF">TTHERM_01009930</name>
</gene>
<dbReference type="GeneID" id="7845677"/>
<organism evidence="4 5">
    <name type="scientific">Tetrahymena thermophila (strain SB210)</name>
    <dbReference type="NCBI Taxonomy" id="312017"/>
    <lineage>
        <taxon>Eukaryota</taxon>
        <taxon>Sar</taxon>
        <taxon>Alveolata</taxon>
        <taxon>Ciliophora</taxon>
        <taxon>Intramacronucleata</taxon>
        <taxon>Oligohymenophorea</taxon>
        <taxon>Hymenostomatida</taxon>
        <taxon>Tetrahymenina</taxon>
        <taxon>Tetrahymenidae</taxon>
        <taxon>Tetrahymena</taxon>
    </lineage>
</organism>
<dbReference type="Pfam" id="PF01926">
    <property type="entry name" value="MMR_HSR1"/>
    <property type="match status" value="1"/>
</dbReference>
<feature type="coiled-coil region" evidence="1">
    <location>
        <begin position="259"/>
        <end position="289"/>
    </location>
</feature>
<evidence type="ECO:0000256" key="2">
    <source>
        <dbReference type="SAM" id="SignalP"/>
    </source>
</evidence>
<sequence length="409" mass="48720">MKKVNSFIVTFLVLLIIGQILVKPKKKVLVIGHTGAGKSTFCNFLHSSYMFQVDDFVNQRFQTEQLELKDYTLFVTNTPGFANINIQNNSNILSDIAEFVKKEQVDFVVIVINYSIRASNEEYILKWLHYTLPLNKQNSLIIVNYYRDILSFCQHGDEDECPQNHQIDPQQNQSEENNQNFINFIRNTFTNSTIEKINYNTSFDLTEKEFQILIKKLKQEYLPLAQLDHTKVQDLQYKIETELQKNESFCMKKFKMPEEEKYLRKMTKLEQELIQLKAKQKALQNLVNSIDLDISYIQNNPNSMIDTGNLFLKDNQRFQQINQINKINRLHDDKYNIRFQMLSQRMIEYKIKEKLEKLEEDSESLLQKIPYKEFKQCLHSGYDYIQEMMEVKNYFEELNSLSQQKQYQQ</sequence>
<feature type="chain" id="PRO_5004201988" evidence="2">
    <location>
        <begin position="23"/>
        <end position="409"/>
    </location>
</feature>
<dbReference type="OrthoDB" id="10061751at2759"/>
<accession>Q23LQ3</accession>
<evidence type="ECO:0000313" key="5">
    <source>
        <dbReference type="Proteomes" id="UP000009168"/>
    </source>
</evidence>
<protein>
    <submittedName>
        <fullName evidence="4">50S ribosome-binding GTPase</fullName>
    </submittedName>
</protein>
<dbReference type="Gene3D" id="3.40.50.300">
    <property type="entry name" value="P-loop containing nucleotide triphosphate hydrolases"/>
    <property type="match status" value="1"/>
</dbReference>
<dbReference type="InParanoid" id="Q23LQ3"/>
<dbReference type="EMBL" id="GG662664">
    <property type="protein sequence ID" value="EAR97457.1"/>
    <property type="molecule type" value="Genomic_DNA"/>
</dbReference>
<dbReference type="CDD" id="cd00882">
    <property type="entry name" value="Ras_like_GTPase"/>
    <property type="match status" value="1"/>
</dbReference>
<evidence type="ECO:0000256" key="1">
    <source>
        <dbReference type="SAM" id="Coils"/>
    </source>
</evidence>
<reference evidence="5" key="1">
    <citation type="journal article" date="2006" name="PLoS Biol.">
        <title>Macronuclear genome sequence of the ciliate Tetrahymena thermophila, a model eukaryote.</title>
        <authorList>
            <person name="Eisen J.A."/>
            <person name="Coyne R.S."/>
            <person name="Wu M."/>
            <person name="Wu D."/>
            <person name="Thiagarajan M."/>
            <person name="Wortman J.R."/>
            <person name="Badger J.H."/>
            <person name="Ren Q."/>
            <person name="Amedeo P."/>
            <person name="Jones K.M."/>
            <person name="Tallon L.J."/>
            <person name="Delcher A.L."/>
            <person name="Salzberg S.L."/>
            <person name="Silva J.C."/>
            <person name="Haas B.J."/>
            <person name="Majoros W.H."/>
            <person name="Farzad M."/>
            <person name="Carlton J.M."/>
            <person name="Smith R.K. Jr."/>
            <person name="Garg J."/>
            <person name="Pearlman R.E."/>
            <person name="Karrer K.M."/>
            <person name="Sun L."/>
            <person name="Manning G."/>
            <person name="Elde N.C."/>
            <person name="Turkewitz A.P."/>
            <person name="Asai D.J."/>
            <person name="Wilkes D.E."/>
            <person name="Wang Y."/>
            <person name="Cai H."/>
            <person name="Collins K."/>
            <person name="Stewart B.A."/>
            <person name="Lee S.R."/>
            <person name="Wilamowska K."/>
            <person name="Weinberg Z."/>
            <person name="Ruzzo W.L."/>
            <person name="Wloga D."/>
            <person name="Gaertig J."/>
            <person name="Frankel J."/>
            <person name="Tsao C.-C."/>
            <person name="Gorovsky M.A."/>
            <person name="Keeling P.J."/>
            <person name="Waller R.F."/>
            <person name="Patron N.J."/>
            <person name="Cherry J.M."/>
            <person name="Stover N.A."/>
            <person name="Krieger C.J."/>
            <person name="del Toro C."/>
            <person name="Ryder H.F."/>
            <person name="Williamson S.C."/>
            <person name="Barbeau R.A."/>
            <person name="Hamilton E.P."/>
            <person name="Orias E."/>
        </authorList>
    </citation>
    <scope>NUCLEOTIDE SEQUENCE [LARGE SCALE GENOMIC DNA]</scope>
    <source>
        <strain evidence="5">SB210</strain>
    </source>
</reference>
<dbReference type="RefSeq" id="XP_001017702.1">
    <property type="nucleotide sequence ID" value="XM_001017702.3"/>
</dbReference>
<dbReference type="Proteomes" id="UP000009168">
    <property type="component" value="Unassembled WGS sequence"/>
</dbReference>
<keyword evidence="2" id="KW-0732">Signal</keyword>
<keyword evidence="5" id="KW-1185">Reference proteome</keyword>
<dbReference type="HOGENOM" id="CLU_693536_0_0_1"/>
<evidence type="ECO:0000259" key="3">
    <source>
        <dbReference type="Pfam" id="PF01926"/>
    </source>
</evidence>